<evidence type="ECO:0000313" key="3">
    <source>
        <dbReference type="Proteomes" id="UP001283341"/>
    </source>
</evidence>
<keyword evidence="1" id="KW-0732">Signal</keyword>
<evidence type="ECO:0000256" key="1">
    <source>
        <dbReference type="SAM" id="SignalP"/>
    </source>
</evidence>
<gene>
    <name evidence="2" type="ORF">B0H66DRAFT_611141</name>
</gene>
<keyword evidence="3" id="KW-1185">Reference proteome</keyword>
<accession>A0AAE0IRI8</accession>
<feature type="signal peptide" evidence="1">
    <location>
        <begin position="1"/>
        <end position="27"/>
    </location>
</feature>
<proteinExistence type="predicted"/>
<reference evidence="2" key="2">
    <citation type="submission" date="2023-06" db="EMBL/GenBank/DDBJ databases">
        <authorList>
            <consortium name="Lawrence Berkeley National Laboratory"/>
            <person name="Haridas S."/>
            <person name="Hensen N."/>
            <person name="Bonometti L."/>
            <person name="Westerberg I."/>
            <person name="Brannstrom I.O."/>
            <person name="Guillou S."/>
            <person name="Cros-Aarteil S."/>
            <person name="Calhoun S."/>
            <person name="Kuo A."/>
            <person name="Mondo S."/>
            <person name="Pangilinan J."/>
            <person name="Riley R."/>
            <person name="Labutti K."/>
            <person name="Andreopoulos B."/>
            <person name="Lipzen A."/>
            <person name="Chen C."/>
            <person name="Yanf M."/>
            <person name="Daum C."/>
            <person name="Ng V."/>
            <person name="Clum A."/>
            <person name="Steindorff A."/>
            <person name="Ohm R."/>
            <person name="Martin F."/>
            <person name="Silar P."/>
            <person name="Natvig D."/>
            <person name="Lalanne C."/>
            <person name="Gautier V."/>
            <person name="Ament-Velasquez S.L."/>
            <person name="Kruys A."/>
            <person name="Hutchinson M.I."/>
            <person name="Powell A.J."/>
            <person name="Barry K."/>
            <person name="Miller A.N."/>
            <person name="Grigoriev I.V."/>
            <person name="Debuchy R."/>
            <person name="Gladieux P."/>
            <person name="Thoren M.H."/>
            <person name="Johannesson H."/>
        </authorList>
    </citation>
    <scope>NUCLEOTIDE SEQUENCE</scope>
    <source>
        <strain evidence="2">CBS 118394</strain>
    </source>
</reference>
<feature type="chain" id="PRO_5042039799" evidence="1">
    <location>
        <begin position="28"/>
        <end position="117"/>
    </location>
</feature>
<sequence length="117" mass="13355">MSAWLLDLFSPWLLVLFLLWLPVFLSCQPQLLVNKHSATLSDFIRGGLIDPMFMMDKFAHGGTGECKKDWTAPTARISAICLGRLRRCSRRFTKAVRSSKQSGRVLSWTDWGRLLPE</sequence>
<dbReference type="Proteomes" id="UP001283341">
    <property type="component" value="Unassembled WGS sequence"/>
</dbReference>
<reference evidence="2" key="1">
    <citation type="journal article" date="2023" name="Mol. Phylogenet. Evol.">
        <title>Genome-scale phylogeny and comparative genomics of the fungal order Sordariales.</title>
        <authorList>
            <person name="Hensen N."/>
            <person name="Bonometti L."/>
            <person name="Westerberg I."/>
            <person name="Brannstrom I.O."/>
            <person name="Guillou S."/>
            <person name="Cros-Aarteil S."/>
            <person name="Calhoun S."/>
            <person name="Haridas S."/>
            <person name="Kuo A."/>
            <person name="Mondo S."/>
            <person name="Pangilinan J."/>
            <person name="Riley R."/>
            <person name="LaButti K."/>
            <person name="Andreopoulos B."/>
            <person name="Lipzen A."/>
            <person name="Chen C."/>
            <person name="Yan M."/>
            <person name="Daum C."/>
            <person name="Ng V."/>
            <person name="Clum A."/>
            <person name="Steindorff A."/>
            <person name="Ohm R.A."/>
            <person name="Martin F."/>
            <person name="Silar P."/>
            <person name="Natvig D.O."/>
            <person name="Lalanne C."/>
            <person name="Gautier V."/>
            <person name="Ament-Velasquez S.L."/>
            <person name="Kruys A."/>
            <person name="Hutchinson M.I."/>
            <person name="Powell A.J."/>
            <person name="Barry K."/>
            <person name="Miller A.N."/>
            <person name="Grigoriev I.V."/>
            <person name="Debuchy R."/>
            <person name="Gladieux P."/>
            <person name="Hiltunen Thoren M."/>
            <person name="Johannesson H."/>
        </authorList>
    </citation>
    <scope>NUCLEOTIDE SEQUENCE</scope>
    <source>
        <strain evidence="2">CBS 118394</strain>
    </source>
</reference>
<evidence type="ECO:0000313" key="2">
    <source>
        <dbReference type="EMBL" id="KAK3329964.1"/>
    </source>
</evidence>
<comment type="caution">
    <text evidence="2">The sequence shown here is derived from an EMBL/GenBank/DDBJ whole genome shotgun (WGS) entry which is preliminary data.</text>
</comment>
<organism evidence="2 3">
    <name type="scientific">Apodospora peruviana</name>
    <dbReference type="NCBI Taxonomy" id="516989"/>
    <lineage>
        <taxon>Eukaryota</taxon>
        <taxon>Fungi</taxon>
        <taxon>Dikarya</taxon>
        <taxon>Ascomycota</taxon>
        <taxon>Pezizomycotina</taxon>
        <taxon>Sordariomycetes</taxon>
        <taxon>Sordariomycetidae</taxon>
        <taxon>Sordariales</taxon>
        <taxon>Lasiosphaeriaceae</taxon>
        <taxon>Apodospora</taxon>
    </lineage>
</organism>
<name>A0AAE0IRI8_9PEZI</name>
<protein>
    <submittedName>
        <fullName evidence="2">Uncharacterized protein</fullName>
    </submittedName>
</protein>
<dbReference type="EMBL" id="JAUEDM010000001">
    <property type="protein sequence ID" value="KAK3329964.1"/>
    <property type="molecule type" value="Genomic_DNA"/>
</dbReference>
<dbReference type="AlphaFoldDB" id="A0AAE0IRI8"/>